<organism evidence="1 2">
    <name type="scientific">Nannocystis pusilla</name>
    <dbReference type="NCBI Taxonomy" id="889268"/>
    <lineage>
        <taxon>Bacteria</taxon>
        <taxon>Pseudomonadati</taxon>
        <taxon>Myxococcota</taxon>
        <taxon>Polyangia</taxon>
        <taxon>Nannocystales</taxon>
        <taxon>Nannocystaceae</taxon>
        <taxon>Nannocystis</taxon>
    </lineage>
</organism>
<dbReference type="Proteomes" id="UP001150924">
    <property type="component" value="Unassembled WGS sequence"/>
</dbReference>
<sequence length="158" mass="16980">MSTPYATDGIVVGAAHLPAAGADVMVNVDPELEERPDLDAGALLAGVRRILTITTAQWRQIVDAIAGDIEEAVGDEAVIETTDLRDDLALRSVVVLPDAVLLSFAAPKQFPDSWIRAQLDEDLEVVEVIVDEKDDDVETVQFASVDDLLDHLSTSDDS</sequence>
<keyword evidence="2" id="KW-1185">Reference proteome</keyword>
<dbReference type="RefSeq" id="WP_267771683.1">
    <property type="nucleotide sequence ID" value="NZ_JAPNKE010000002.1"/>
</dbReference>
<dbReference type="EMBL" id="JAPNKE010000002">
    <property type="protein sequence ID" value="MCY1009026.1"/>
    <property type="molecule type" value="Genomic_DNA"/>
</dbReference>
<proteinExistence type="predicted"/>
<accession>A0A9X3IYZ6</accession>
<evidence type="ECO:0000313" key="2">
    <source>
        <dbReference type="Proteomes" id="UP001150924"/>
    </source>
</evidence>
<reference evidence="1" key="1">
    <citation type="submission" date="2022-11" db="EMBL/GenBank/DDBJ databases">
        <title>Minimal conservation of predation-associated metabolite biosynthetic gene clusters underscores biosynthetic potential of Myxococcota including descriptions for ten novel species: Archangium lansinium sp. nov., Myxococcus landrumus sp. nov., Nannocystis bai.</title>
        <authorList>
            <person name="Ahearne A."/>
            <person name="Stevens C."/>
            <person name="Phillips K."/>
        </authorList>
    </citation>
    <scope>NUCLEOTIDE SEQUENCE</scope>
    <source>
        <strain evidence="1">Na p29</strain>
    </source>
</reference>
<evidence type="ECO:0000313" key="1">
    <source>
        <dbReference type="EMBL" id="MCY1009026.1"/>
    </source>
</evidence>
<name>A0A9X3IYZ6_9BACT</name>
<protein>
    <recommendedName>
        <fullName evidence="3">Cytochrome C5</fullName>
    </recommendedName>
</protein>
<dbReference type="AlphaFoldDB" id="A0A9X3IYZ6"/>
<evidence type="ECO:0008006" key="3">
    <source>
        <dbReference type="Google" id="ProtNLM"/>
    </source>
</evidence>
<comment type="caution">
    <text evidence="1">The sequence shown here is derived from an EMBL/GenBank/DDBJ whole genome shotgun (WGS) entry which is preliminary data.</text>
</comment>
<gene>
    <name evidence="1" type="ORF">OV079_26395</name>
</gene>